<feature type="domain" description="BTB" evidence="1">
    <location>
        <begin position="20"/>
        <end position="94"/>
    </location>
</feature>
<dbReference type="EMBL" id="KI925465">
    <property type="protein sequence ID" value="ETW76132.1"/>
    <property type="molecule type" value="Genomic_DNA"/>
</dbReference>
<dbReference type="Gene3D" id="3.30.710.10">
    <property type="entry name" value="Potassium Channel Kv1.1, Chain A"/>
    <property type="match status" value="1"/>
</dbReference>
<evidence type="ECO:0000259" key="1">
    <source>
        <dbReference type="PROSITE" id="PS50097"/>
    </source>
</evidence>
<dbReference type="eggNOG" id="ENOG502SNMY">
    <property type="taxonomic scope" value="Eukaryota"/>
</dbReference>
<dbReference type="STRING" id="747525.W4JRD4"/>
<reference evidence="2 3" key="1">
    <citation type="journal article" date="2012" name="New Phytol.">
        <title>Insight into trade-off between wood decay and parasitism from the genome of a fungal forest pathogen.</title>
        <authorList>
            <person name="Olson A."/>
            <person name="Aerts A."/>
            <person name="Asiegbu F."/>
            <person name="Belbahri L."/>
            <person name="Bouzid O."/>
            <person name="Broberg A."/>
            <person name="Canback B."/>
            <person name="Coutinho P.M."/>
            <person name="Cullen D."/>
            <person name="Dalman K."/>
            <person name="Deflorio G."/>
            <person name="van Diepen L.T."/>
            <person name="Dunand C."/>
            <person name="Duplessis S."/>
            <person name="Durling M."/>
            <person name="Gonthier P."/>
            <person name="Grimwood J."/>
            <person name="Fossdal C.G."/>
            <person name="Hansson D."/>
            <person name="Henrissat B."/>
            <person name="Hietala A."/>
            <person name="Himmelstrand K."/>
            <person name="Hoffmeister D."/>
            <person name="Hogberg N."/>
            <person name="James T.Y."/>
            <person name="Karlsson M."/>
            <person name="Kohler A."/>
            <person name="Kues U."/>
            <person name="Lee Y.H."/>
            <person name="Lin Y.C."/>
            <person name="Lind M."/>
            <person name="Lindquist E."/>
            <person name="Lombard V."/>
            <person name="Lucas S."/>
            <person name="Lunden K."/>
            <person name="Morin E."/>
            <person name="Murat C."/>
            <person name="Park J."/>
            <person name="Raffaello T."/>
            <person name="Rouze P."/>
            <person name="Salamov A."/>
            <person name="Schmutz J."/>
            <person name="Solheim H."/>
            <person name="Stahlberg J."/>
            <person name="Velez H."/>
            <person name="de Vries R.P."/>
            <person name="Wiebenga A."/>
            <person name="Woodward S."/>
            <person name="Yakovlev I."/>
            <person name="Garbelotto M."/>
            <person name="Martin F."/>
            <person name="Grigoriev I.V."/>
            <person name="Stenlid J."/>
        </authorList>
    </citation>
    <scope>NUCLEOTIDE SEQUENCE [LARGE SCALE GENOMIC DNA]</scope>
    <source>
        <strain evidence="2 3">TC 32-1</strain>
    </source>
</reference>
<dbReference type="HOGENOM" id="CLU_047592_2_1_1"/>
<keyword evidence="3" id="KW-1185">Reference proteome</keyword>
<evidence type="ECO:0000313" key="2">
    <source>
        <dbReference type="EMBL" id="ETW76132.1"/>
    </source>
</evidence>
<dbReference type="Proteomes" id="UP000030671">
    <property type="component" value="Unassembled WGS sequence"/>
</dbReference>
<name>W4JRD4_HETIT</name>
<dbReference type="KEGG" id="hir:HETIRDRAFT_329914"/>
<dbReference type="SUPFAM" id="SSF54695">
    <property type="entry name" value="POZ domain"/>
    <property type="match status" value="1"/>
</dbReference>
<dbReference type="AlphaFoldDB" id="W4JRD4"/>
<dbReference type="InterPro" id="IPR000210">
    <property type="entry name" value="BTB/POZ_dom"/>
</dbReference>
<dbReference type="RefSeq" id="XP_009552349.1">
    <property type="nucleotide sequence ID" value="XM_009554054.1"/>
</dbReference>
<protein>
    <recommendedName>
        <fullName evidence="1">BTB domain-containing protein</fullName>
    </recommendedName>
</protein>
<dbReference type="SMART" id="SM00225">
    <property type="entry name" value="BTB"/>
    <property type="match status" value="1"/>
</dbReference>
<dbReference type="CDD" id="cd18186">
    <property type="entry name" value="BTB_POZ_ZBTB_KLHL-like"/>
    <property type="match status" value="1"/>
</dbReference>
<dbReference type="PROSITE" id="PS50097">
    <property type="entry name" value="BTB"/>
    <property type="match status" value="1"/>
</dbReference>
<evidence type="ECO:0000313" key="3">
    <source>
        <dbReference type="Proteomes" id="UP000030671"/>
    </source>
</evidence>
<dbReference type="GeneID" id="20671534"/>
<proteinExistence type="predicted"/>
<dbReference type="Pfam" id="PF00651">
    <property type="entry name" value="BTB"/>
    <property type="match status" value="1"/>
</dbReference>
<dbReference type="InterPro" id="IPR011333">
    <property type="entry name" value="SKP1/BTB/POZ_sf"/>
</dbReference>
<dbReference type="InParanoid" id="W4JRD4"/>
<organism evidence="2 3">
    <name type="scientific">Heterobasidion irregulare (strain TC 32-1)</name>
    <dbReference type="NCBI Taxonomy" id="747525"/>
    <lineage>
        <taxon>Eukaryota</taxon>
        <taxon>Fungi</taxon>
        <taxon>Dikarya</taxon>
        <taxon>Basidiomycota</taxon>
        <taxon>Agaricomycotina</taxon>
        <taxon>Agaricomycetes</taxon>
        <taxon>Russulales</taxon>
        <taxon>Bondarzewiaceae</taxon>
        <taxon>Heterobasidion</taxon>
        <taxon>Heterobasidion annosum species complex</taxon>
    </lineage>
</organism>
<sequence>MAHLTTPSAMRLHDYYLQGGDIVFRVENFLFRIHSYFFVRESPYFREKLPHPSPPGSISYLTSDDNPFVLDGVSSTDFQRFLWVFYNPELSIYNASIEEWESILRLAHLWQFHKVKALAVRHLENIPMDAVQRVVLYVKNDVDESLLIPPYAELTIRESPISLQEGRQLGIVTALRLAQAREIARSPQSPKGHRITSPVSAVGPDLDSLIKNVFEVSTRAQGADEGAADGSSTATEISQGQSMMITLCI</sequence>
<dbReference type="OrthoDB" id="9997739at2759"/>
<accession>W4JRD4</accession>
<gene>
    <name evidence="2" type="ORF">HETIRDRAFT_329914</name>
</gene>